<evidence type="ECO:0000313" key="1">
    <source>
        <dbReference type="EMBL" id="QSW37838.1"/>
    </source>
</evidence>
<sequence>MQFLGLSGAGKTTFSLIECCFNNTHLIDSDLLYKKIYKTSIITLIDNYKEQVFRKLENTLNTVILSNQYPNTLGGGSIKNYTTLKQISSYKIITLTNTHPHSHTPITRIYNNKQLWQEREKEFKFKHTLSIKNEK</sequence>
<dbReference type="AlphaFoldDB" id="A0A975AEI6"/>
<reference evidence="1" key="1">
    <citation type="submission" date="2021-02" db="EMBL/GenBank/DDBJ databases">
        <authorList>
            <person name="Franco D."/>
        </authorList>
    </citation>
    <scope>NUCLEOTIDE SEQUENCE</scope>
    <source>
        <strain evidence="1">DICMUL</strain>
    </source>
</reference>
<dbReference type="Proteomes" id="UP000663602">
    <property type="component" value="Chromosome"/>
</dbReference>
<dbReference type="Gene3D" id="3.40.50.300">
    <property type="entry name" value="P-loop containing nucleotide triphosphate hydrolases"/>
    <property type="match status" value="1"/>
</dbReference>
<dbReference type="InterPro" id="IPR027417">
    <property type="entry name" value="P-loop_NTPase"/>
</dbReference>
<dbReference type="Pfam" id="PF01202">
    <property type="entry name" value="SKI"/>
    <property type="match status" value="1"/>
</dbReference>
<proteinExistence type="predicted"/>
<dbReference type="EMBL" id="CP071410">
    <property type="protein sequence ID" value="QSW37838.1"/>
    <property type="molecule type" value="Genomic_DNA"/>
</dbReference>
<name>A0A975AEI6_9PROT</name>
<accession>A0A975AEI6</accession>
<reference evidence="1" key="2">
    <citation type="submission" date="2021-03" db="EMBL/GenBank/DDBJ databases">
        <title>Alternative transmission patterns in independently acquired nutritional co-symbionts of Dictyopharidae planthoppers.</title>
        <authorList>
            <person name="Michalik A."/>
            <person name="Lukasik P."/>
        </authorList>
    </citation>
    <scope>NUCLEOTIDE SEQUENCE</scope>
    <source>
        <strain evidence="1">DICMUL</strain>
    </source>
</reference>
<dbReference type="SUPFAM" id="SSF52540">
    <property type="entry name" value="P-loop containing nucleoside triphosphate hydrolases"/>
    <property type="match status" value="1"/>
</dbReference>
<evidence type="ECO:0000313" key="2">
    <source>
        <dbReference type="Proteomes" id="UP000663602"/>
    </source>
</evidence>
<dbReference type="InterPro" id="IPR031322">
    <property type="entry name" value="Shikimate/glucono_kinase"/>
</dbReference>
<gene>
    <name evidence="1" type="ORF">JSR02_00820</name>
</gene>
<evidence type="ECO:0008006" key="3">
    <source>
        <dbReference type="Google" id="ProtNLM"/>
    </source>
</evidence>
<organism evidence="1 2">
    <name type="scientific">Candidatus Vidania fulgoroideorum</name>
    <dbReference type="NCBI Taxonomy" id="881286"/>
    <lineage>
        <taxon>Bacteria</taxon>
        <taxon>Pseudomonadati</taxon>
        <taxon>Pseudomonadota</taxon>
        <taxon>Betaproteobacteria</taxon>
        <taxon>Candidatus Vidania</taxon>
    </lineage>
</organism>
<protein>
    <recommendedName>
        <fullName evidence="3">Shikimate kinase</fullName>
    </recommendedName>
</protein>